<feature type="domain" description="HTH cro/C1-type" evidence="1">
    <location>
        <begin position="40"/>
        <end position="75"/>
    </location>
</feature>
<dbReference type="GO" id="GO:0003677">
    <property type="term" value="F:DNA binding"/>
    <property type="evidence" value="ECO:0007669"/>
    <property type="project" value="InterPro"/>
</dbReference>
<dbReference type="EMBL" id="JABENB010000001">
    <property type="protein sequence ID" value="NNG38445.1"/>
    <property type="molecule type" value="Genomic_DNA"/>
</dbReference>
<keyword evidence="3" id="KW-1185">Reference proteome</keyword>
<protein>
    <recommendedName>
        <fullName evidence="1">HTH cro/C1-type domain-containing protein</fullName>
    </recommendedName>
</protein>
<dbReference type="PROSITE" id="PS50943">
    <property type="entry name" value="HTH_CROC1"/>
    <property type="match status" value="1"/>
</dbReference>
<accession>A0A849AD56</accession>
<name>A0A849AD56_9MICO</name>
<evidence type="ECO:0000313" key="2">
    <source>
        <dbReference type="EMBL" id="NNG38445.1"/>
    </source>
</evidence>
<dbReference type="AlphaFoldDB" id="A0A849AD56"/>
<dbReference type="InterPro" id="IPR001387">
    <property type="entry name" value="Cro/C1-type_HTH"/>
</dbReference>
<dbReference type="Gene3D" id="1.10.260.40">
    <property type="entry name" value="lambda repressor-like DNA-binding domains"/>
    <property type="match status" value="1"/>
</dbReference>
<organism evidence="2 3">
    <name type="scientific">Flexivirga aerilata</name>
    <dbReference type="NCBI Taxonomy" id="1656889"/>
    <lineage>
        <taxon>Bacteria</taxon>
        <taxon>Bacillati</taxon>
        <taxon>Actinomycetota</taxon>
        <taxon>Actinomycetes</taxon>
        <taxon>Micrococcales</taxon>
        <taxon>Dermacoccaceae</taxon>
        <taxon>Flexivirga</taxon>
    </lineage>
</organism>
<evidence type="ECO:0000313" key="3">
    <source>
        <dbReference type="Proteomes" id="UP000557772"/>
    </source>
</evidence>
<sequence>MAAIDDLTPNLALRASLAAERLDLTPGATRSRLQEVGLPVARSFIYAIFDGSARNPNYRVVIGLAAVLGVRPAWFLDAFEDGVTDEEMLPLYVLGSKDDASAVSPDGDEAP</sequence>
<evidence type="ECO:0000259" key="1">
    <source>
        <dbReference type="PROSITE" id="PS50943"/>
    </source>
</evidence>
<dbReference type="RefSeq" id="WP_171152160.1">
    <property type="nucleotide sequence ID" value="NZ_JABENB010000001.1"/>
</dbReference>
<comment type="caution">
    <text evidence="2">The sequence shown here is derived from an EMBL/GenBank/DDBJ whole genome shotgun (WGS) entry which is preliminary data.</text>
</comment>
<reference evidence="2 3" key="1">
    <citation type="submission" date="2020-05" db="EMBL/GenBank/DDBJ databases">
        <title>Flexivirga sp. ID2601S isolated from air conditioner.</title>
        <authorList>
            <person name="Kim D.H."/>
        </authorList>
    </citation>
    <scope>NUCLEOTIDE SEQUENCE [LARGE SCALE GENOMIC DNA]</scope>
    <source>
        <strain evidence="2 3">ID2601S</strain>
    </source>
</reference>
<dbReference type="Proteomes" id="UP000557772">
    <property type="component" value="Unassembled WGS sequence"/>
</dbReference>
<gene>
    <name evidence="2" type="ORF">HJ588_04040</name>
</gene>
<proteinExistence type="predicted"/>
<dbReference type="InterPro" id="IPR010982">
    <property type="entry name" value="Lambda_DNA-bd_dom_sf"/>
</dbReference>